<sequence length="109" mass="12101">MMASMIAVVQLRGGCSSPPTAQCTPAYISPTGNDTACTKEDVQTGLVPDFGLWPVKSWYAEKISLMAAEPWQHPDLWKQHSYLLRVWVVSKWSPLCCGGSNPELRQILH</sequence>
<protein>
    <recommendedName>
        <fullName evidence="3">Secreted protein</fullName>
    </recommendedName>
</protein>
<gene>
    <name evidence="1" type="ORF">GOODEAATRI_031091</name>
</gene>
<reference evidence="1 2" key="1">
    <citation type="submission" date="2021-06" db="EMBL/GenBank/DDBJ databases">
        <authorList>
            <person name="Palmer J.M."/>
        </authorList>
    </citation>
    <scope>NUCLEOTIDE SEQUENCE [LARGE SCALE GENOMIC DNA]</scope>
    <source>
        <strain evidence="1 2">GA_2019</strain>
        <tissue evidence="1">Muscle</tissue>
    </source>
</reference>
<proteinExistence type="predicted"/>
<dbReference type="Proteomes" id="UP001476798">
    <property type="component" value="Unassembled WGS sequence"/>
</dbReference>
<evidence type="ECO:0000313" key="2">
    <source>
        <dbReference type="Proteomes" id="UP001476798"/>
    </source>
</evidence>
<dbReference type="EMBL" id="JAHRIO010075110">
    <property type="protein sequence ID" value="MEQ2183277.1"/>
    <property type="molecule type" value="Genomic_DNA"/>
</dbReference>
<evidence type="ECO:0008006" key="3">
    <source>
        <dbReference type="Google" id="ProtNLM"/>
    </source>
</evidence>
<keyword evidence="2" id="KW-1185">Reference proteome</keyword>
<name>A0ABV0PIV8_9TELE</name>
<comment type="caution">
    <text evidence="1">The sequence shown here is derived from an EMBL/GenBank/DDBJ whole genome shotgun (WGS) entry which is preliminary data.</text>
</comment>
<organism evidence="1 2">
    <name type="scientific">Goodea atripinnis</name>
    <dbReference type="NCBI Taxonomy" id="208336"/>
    <lineage>
        <taxon>Eukaryota</taxon>
        <taxon>Metazoa</taxon>
        <taxon>Chordata</taxon>
        <taxon>Craniata</taxon>
        <taxon>Vertebrata</taxon>
        <taxon>Euteleostomi</taxon>
        <taxon>Actinopterygii</taxon>
        <taxon>Neopterygii</taxon>
        <taxon>Teleostei</taxon>
        <taxon>Neoteleostei</taxon>
        <taxon>Acanthomorphata</taxon>
        <taxon>Ovalentaria</taxon>
        <taxon>Atherinomorphae</taxon>
        <taxon>Cyprinodontiformes</taxon>
        <taxon>Goodeidae</taxon>
        <taxon>Goodea</taxon>
    </lineage>
</organism>
<accession>A0ABV0PIV8</accession>
<evidence type="ECO:0000313" key="1">
    <source>
        <dbReference type="EMBL" id="MEQ2183277.1"/>
    </source>
</evidence>